<name>A0A2I2GIQ2_9EURO</name>
<evidence type="ECO:0000313" key="3">
    <source>
        <dbReference type="EMBL" id="PLB52750.1"/>
    </source>
</evidence>
<feature type="region of interest" description="Disordered" evidence="1">
    <location>
        <begin position="362"/>
        <end position="390"/>
    </location>
</feature>
<dbReference type="OrthoDB" id="425936at2759"/>
<protein>
    <recommendedName>
        <fullName evidence="2">Phytase-like domain-containing protein</fullName>
    </recommendedName>
</protein>
<feature type="compositionally biased region" description="Basic and acidic residues" evidence="1">
    <location>
        <begin position="71"/>
        <end position="86"/>
    </location>
</feature>
<dbReference type="EMBL" id="MSFO01000002">
    <property type="protein sequence ID" value="PLB52750.1"/>
    <property type="molecule type" value="Genomic_DNA"/>
</dbReference>
<dbReference type="PANTHER" id="PTHR37957">
    <property type="entry name" value="BLR7070 PROTEIN"/>
    <property type="match status" value="1"/>
</dbReference>
<keyword evidence="4" id="KW-1185">Reference proteome</keyword>
<feature type="domain" description="Phytase-like" evidence="2">
    <location>
        <begin position="521"/>
        <end position="852"/>
    </location>
</feature>
<dbReference type="PANTHER" id="PTHR37957:SF1">
    <property type="entry name" value="PHYTASE-LIKE DOMAIN-CONTAINING PROTEIN"/>
    <property type="match status" value="1"/>
</dbReference>
<feature type="compositionally biased region" description="Basic and acidic residues" evidence="1">
    <location>
        <begin position="124"/>
        <end position="140"/>
    </location>
</feature>
<dbReference type="Pfam" id="PF13449">
    <property type="entry name" value="Phytase-like"/>
    <property type="match status" value="1"/>
</dbReference>
<feature type="compositionally biased region" description="Acidic residues" evidence="1">
    <location>
        <begin position="371"/>
        <end position="381"/>
    </location>
</feature>
<dbReference type="GeneID" id="36555212"/>
<proteinExistence type="predicted"/>
<dbReference type="RefSeq" id="XP_024708052.1">
    <property type="nucleotide sequence ID" value="XM_024847513.1"/>
</dbReference>
<organism evidence="3 4">
    <name type="scientific">Aspergillus steynii IBT 23096</name>
    <dbReference type="NCBI Taxonomy" id="1392250"/>
    <lineage>
        <taxon>Eukaryota</taxon>
        <taxon>Fungi</taxon>
        <taxon>Dikarya</taxon>
        <taxon>Ascomycota</taxon>
        <taxon>Pezizomycotina</taxon>
        <taxon>Eurotiomycetes</taxon>
        <taxon>Eurotiomycetidae</taxon>
        <taxon>Eurotiales</taxon>
        <taxon>Aspergillaceae</taxon>
        <taxon>Aspergillus</taxon>
        <taxon>Aspergillus subgen. Circumdati</taxon>
    </lineage>
</organism>
<gene>
    <name evidence="3" type="ORF">P170DRAFT_423586</name>
</gene>
<reference evidence="3 4" key="1">
    <citation type="submission" date="2016-12" db="EMBL/GenBank/DDBJ databases">
        <title>The genomes of Aspergillus section Nigri reveals drivers in fungal speciation.</title>
        <authorList>
            <consortium name="DOE Joint Genome Institute"/>
            <person name="Vesth T.C."/>
            <person name="Nybo J."/>
            <person name="Theobald S."/>
            <person name="Brandl J."/>
            <person name="Frisvad J.C."/>
            <person name="Nielsen K.F."/>
            <person name="Lyhne E.K."/>
            <person name="Kogle M.E."/>
            <person name="Kuo A."/>
            <person name="Riley R."/>
            <person name="Clum A."/>
            <person name="Nolan M."/>
            <person name="Lipzen A."/>
            <person name="Salamov A."/>
            <person name="Henrissat B."/>
            <person name="Wiebenga A."/>
            <person name="De Vries R.P."/>
            <person name="Grigoriev I.V."/>
            <person name="Mortensen U.H."/>
            <person name="Andersen M.R."/>
            <person name="Baker S.E."/>
        </authorList>
    </citation>
    <scope>NUCLEOTIDE SEQUENCE [LARGE SCALE GENOMIC DNA]</scope>
    <source>
        <strain evidence="3 4">IBT 23096</strain>
    </source>
</reference>
<dbReference type="VEuPathDB" id="FungiDB:P170DRAFT_423586"/>
<comment type="caution">
    <text evidence="3">The sequence shown here is derived from an EMBL/GenBank/DDBJ whole genome shotgun (WGS) entry which is preliminary data.</text>
</comment>
<evidence type="ECO:0000256" key="1">
    <source>
        <dbReference type="SAM" id="MobiDB-lite"/>
    </source>
</evidence>
<dbReference type="STRING" id="1392250.A0A2I2GIQ2"/>
<feature type="region of interest" description="Disordered" evidence="1">
    <location>
        <begin position="1"/>
        <end position="140"/>
    </location>
</feature>
<dbReference type="InterPro" id="IPR027372">
    <property type="entry name" value="Phytase-like_dom"/>
</dbReference>
<accession>A0A2I2GIQ2</accession>
<feature type="compositionally biased region" description="Low complexity" evidence="1">
    <location>
        <begin position="10"/>
        <end position="22"/>
    </location>
</feature>
<dbReference type="Proteomes" id="UP000234275">
    <property type="component" value="Unassembled WGS sequence"/>
</dbReference>
<evidence type="ECO:0000259" key="2">
    <source>
        <dbReference type="Pfam" id="PF13449"/>
    </source>
</evidence>
<feature type="compositionally biased region" description="Basic and acidic residues" evidence="1">
    <location>
        <begin position="34"/>
        <end position="52"/>
    </location>
</feature>
<dbReference type="AlphaFoldDB" id="A0A2I2GIQ2"/>
<evidence type="ECO:0000313" key="4">
    <source>
        <dbReference type="Proteomes" id="UP000234275"/>
    </source>
</evidence>
<sequence length="907" mass="99005">MAPTRTSSRQAAQKAKEAMAAAPDTKPRGGAGTKRKEASDKGPAPKKEKKNDQSQAPKEVNEQEQAAEPPKQVEEDKPVPAHDEQKQQAAEEPNAGHKEKQTQETSPEASAEADESAESAQKPAPEHEVENGVKKSPKREDVVTSNILEKGIIYFFYRPRVNTSEPHGMSEIARSFFVLRPTPLGATLGEDQGTVEAGSKCRLMALPKKKFPTSGSEKDMGFVEKADQSMQALHDSFMAGETYETATQGQRSAQEARPFAEGVYAITSAKRASHLAYILTIPDKIGTLQEDFGLHGRGSWIVQSKNPKHPGPSYAALPQGPEYPEQVREKFGDYRWKPLEPEFIDYPNAQFLMIGDTSNELGKAATADPEDKQDGEEQPGEELEKFEHENEERVESLRATLPLSAAVTALSLPSRANHIVNQTTCGSTKYAYTGLEGYGFIPADALDKYGDTLGGIGSSAAIDQASWRQTGRDAFEGIAYCLPDRGWNTNGTINFQPRIHKIGLSLRLARNASAQHPSKPNLGLKYLDTILLTDPKGQPLTGLDADDTGAASYSGFPPLPVASYVGDGFGGSGPGGKRVSVDAEGLVLDPADHGFWVSDEYGPYVYKFTPTGKMVQAIRPPDAILPHRNSTVSFSAASPPLYDPDHLPVPEDPKTGRNNNQGLEALSLSADGKTLYTMMQSALNQEGGPKKKNRQPARFLAYDLSMDTPTLKHEYAVVLPKYHDYTKDDKEDPMRVASQSEILALPTGDFLILSRDSNFGHGQDNTRSVYRNVDVFSISNATTDLKGKYDEVGASIASKKGALNKDVTPVEYCPFLDFNVDAELAKFGLHNGGDQDAGLLNEKWESLALVPTGSSPGGKGRKEYFLFSFSDNDFMTQDGYMNFGQFKYSDESGYDIDNQVLVFRVEF</sequence>